<evidence type="ECO:0000313" key="5">
    <source>
        <dbReference type="EMBL" id="CAH3148658.1"/>
    </source>
</evidence>
<feature type="repeat" description="ANK" evidence="3">
    <location>
        <begin position="1288"/>
        <end position="1320"/>
    </location>
</feature>
<keyword evidence="2 3" id="KW-0040">ANK repeat</keyword>
<dbReference type="CDD" id="cd03801">
    <property type="entry name" value="GT4_PimA-like"/>
    <property type="match status" value="1"/>
</dbReference>
<feature type="repeat" description="ANK" evidence="3">
    <location>
        <begin position="1420"/>
        <end position="1452"/>
    </location>
</feature>
<evidence type="ECO:0000256" key="2">
    <source>
        <dbReference type="ARBA" id="ARBA00023043"/>
    </source>
</evidence>
<feature type="compositionally biased region" description="Polar residues" evidence="4">
    <location>
        <begin position="455"/>
        <end position="464"/>
    </location>
</feature>
<feature type="repeat" description="ANK" evidence="3">
    <location>
        <begin position="1189"/>
        <end position="1221"/>
    </location>
</feature>
<feature type="repeat" description="ANK" evidence="3">
    <location>
        <begin position="1354"/>
        <end position="1386"/>
    </location>
</feature>
<feature type="repeat" description="ANK" evidence="3">
    <location>
        <begin position="1585"/>
        <end position="1617"/>
    </location>
</feature>
<dbReference type="SUPFAM" id="SSF48403">
    <property type="entry name" value="Ankyrin repeat"/>
    <property type="match status" value="3"/>
</dbReference>
<name>A0ABN8PU00_9CNID</name>
<dbReference type="PRINTS" id="PR01415">
    <property type="entry name" value="ANKYRIN"/>
</dbReference>
<dbReference type="Pfam" id="PF12796">
    <property type="entry name" value="Ank_2"/>
    <property type="match status" value="6"/>
</dbReference>
<dbReference type="SUPFAM" id="SSF53756">
    <property type="entry name" value="UDP-Glycosyltransferase/glycogen phosphorylase"/>
    <property type="match status" value="1"/>
</dbReference>
<evidence type="ECO:0000313" key="6">
    <source>
        <dbReference type="Proteomes" id="UP001159405"/>
    </source>
</evidence>
<feature type="repeat" description="ANK" evidence="3">
    <location>
        <begin position="1717"/>
        <end position="1749"/>
    </location>
</feature>
<feature type="repeat" description="ANK" evidence="3">
    <location>
        <begin position="1519"/>
        <end position="1551"/>
    </location>
</feature>
<dbReference type="InterPro" id="IPR002110">
    <property type="entry name" value="Ankyrin_rpt"/>
</dbReference>
<feature type="repeat" description="ANK" evidence="3">
    <location>
        <begin position="1684"/>
        <end position="1716"/>
    </location>
</feature>
<feature type="region of interest" description="Disordered" evidence="4">
    <location>
        <begin position="440"/>
        <end position="464"/>
    </location>
</feature>
<keyword evidence="1" id="KW-0677">Repeat</keyword>
<evidence type="ECO:0000256" key="4">
    <source>
        <dbReference type="SAM" id="MobiDB-lite"/>
    </source>
</evidence>
<feature type="repeat" description="ANK" evidence="3">
    <location>
        <begin position="1651"/>
        <end position="1683"/>
    </location>
</feature>
<feature type="repeat" description="ANK" evidence="3">
    <location>
        <begin position="1387"/>
        <end position="1419"/>
    </location>
</feature>
<dbReference type="Proteomes" id="UP001159405">
    <property type="component" value="Unassembled WGS sequence"/>
</dbReference>
<dbReference type="PROSITE" id="PS50297">
    <property type="entry name" value="ANK_REP_REGION"/>
    <property type="match status" value="23"/>
</dbReference>
<proteinExistence type="predicted"/>
<evidence type="ECO:0000256" key="1">
    <source>
        <dbReference type="ARBA" id="ARBA00022737"/>
    </source>
</evidence>
<reference evidence="5 6" key="1">
    <citation type="submission" date="2022-05" db="EMBL/GenBank/DDBJ databases">
        <authorList>
            <consortium name="Genoscope - CEA"/>
            <person name="William W."/>
        </authorList>
    </citation>
    <scope>NUCLEOTIDE SEQUENCE [LARGE SCALE GENOMIC DNA]</scope>
</reference>
<gene>
    <name evidence="5" type="ORF">PLOB_00046768</name>
</gene>
<dbReference type="SMART" id="SM00248">
    <property type="entry name" value="ANK"/>
    <property type="match status" value="27"/>
</dbReference>
<feature type="repeat" description="ANK" evidence="3">
    <location>
        <begin position="948"/>
        <end position="980"/>
    </location>
</feature>
<dbReference type="EMBL" id="CALNXK010000084">
    <property type="protein sequence ID" value="CAH3148658.1"/>
    <property type="molecule type" value="Genomic_DNA"/>
</dbReference>
<accession>A0ABN8PU00</accession>
<dbReference type="Gene3D" id="3.40.50.2000">
    <property type="entry name" value="Glycogen Phosphorylase B"/>
    <property type="match status" value="1"/>
</dbReference>
<feature type="repeat" description="ANK" evidence="3">
    <location>
        <begin position="1453"/>
        <end position="1485"/>
    </location>
</feature>
<feature type="non-terminal residue" evidence="5">
    <location>
        <position position="1"/>
    </location>
</feature>
<dbReference type="InterPro" id="IPR036770">
    <property type="entry name" value="Ankyrin_rpt-contain_sf"/>
</dbReference>
<dbReference type="PANTHER" id="PTHR24198:SF165">
    <property type="entry name" value="ANKYRIN REPEAT-CONTAINING PROTEIN-RELATED"/>
    <property type="match status" value="1"/>
</dbReference>
<protein>
    <submittedName>
        <fullName evidence="5">Uncharacterized protein</fullName>
    </submittedName>
</protein>
<keyword evidence="6" id="KW-1185">Reference proteome</keyword>
<sequence length="1942" mass="216086">ADNCPQITTSSTSRVGPGQSDGFSVRSVLKVTLLGSEWNSSEGGLSTLNRELAIYLSKHPKVEVTLLVPEGVCKDEEKREAGNNEITIVEAEEQTGYDPLDWLNFPPKDLSIDVIIGHGKKLGRQVQGIRNFAQFKNCKWVQVVHTAPEDLGKFKDYSNPTSKGERKHRVEVDLCKRADLVMPVGPRLTELYSSYLQRYKKEMDVFSFTPGLFEREFGDLEQDVNNNADFKVLIFGRGDEEDFDLKGYSIAAKAFTDPRLKRKPYELIFVGAPEEKQEEIRRRLLQCGVAKEQLTVRKFLQNRDEIKDLLCEADLAIMPSKSEGFGLAALEALSAGLPILVGSRSGFAKALEKILHGHSYIVYSDDPAEWAKAIEAVRTWHGMRLQEIKSLRALYGEMYSWKEQCEALVERMWKIVYGSSLENKKCGRIDFPARDEQLVSQTSLGSNSEKKSDAASGNQTEEYTVEVQQYQNSRKRKISGSYCDPDIVTRHCYQDLSDEQEEIVHETVTRQIQVYTKYRRVSTAEGVSALIEHIQNTYNLALKSVGIGSLELTFLCTSLESLESLWSDYQSGHLNVIAERYLVTDDIKRKLNLQIVRLKTFIEEENYQNCQKILREKSLLTSSSGFSPSTESDQEKEDSLLIDTSSDDPKDRKQVMTNIAVAEKAKVSSVGYVGLHCQIHIGPEENSYTSELKGKRLTVKTNTARQYLGIYAIELETISELTQKSTRNSQTSNAKITSGPVNWRHSYLQKSSIWLKIAHELGAIWLLHSVNSRERIPSGLSAFGVSSLFRQFVTSLTDTSACERSVTALRTPVTLLSTQQVAGRTTENAVSAFAHRFRSDEISLNLHIGSVPHHLSKEESLNLGKSSLGFSLSPQIKTGSSSLPSIHQSGRVANILAFTTKSTQPPDQSYLSRGASRGPLHKASISGQYETVKTLLQNGEDVDQRDQFSLTPLHLACWYGQEAVVELLLERGASVNAVDRRTPLQKAERRSHHSIVKLLFKNNARRSFHQPLSLKKLSRDAFLKVDRRSGLNLLQAAVFGGKYSMISKAHGLLDYFVTGMKSLRTGKDANIFPGKTAVNILSLLEKKRESHVAIERLYQDRVRNEDRSTKLQQCIFSDDVEEAVELVLNEGADVNTPGPYDCTPLLWASLSSSSKFIGTLLDLGADWNHYMASRLLLMHGADVNVLDSHGHAPLHLSVRNGYINLVSLLLQNKAKVNIQDKDGAAPIHWSVKKADEKLARLLLANAADVNIQDGDGITPLHLSVRMGRENLATLLLENNADVNVQNKDGQAPLHLSVENGSETLVSLLIKRKANVNVQDKDGEAPLHWSVRKGDGKLVSLLLNQSVEVNMKNNDGETPLHLSIRNNDENLVRLLLEHRAEIDTKDNDGEAPLHLPIRMGYENLVRLLLQRRPDVNIQDQHGTAPIHLSVRMSNATFVTLLLEHGADVNIQDNEGEAPLNLSVRMGNVHLVKILLKNNADVNIQNDDGKTPLHLAVLNGHRRLVSLLIEEEADVNIQDTGGKTPLYLSTRKGGLNIMRLLLAKAADKNIRDNDGVSPLHISVRMGNESFVRLLLESGANVEIQANDGKVPLHWSVIEGDKNLTKLLIHHNADVNIQENGGETSLHLSVKKGDESLVKLILNNTLDVNVQDKRGYAPLHLSVIKGHENLVRLLLEQKADVNIRDHNGETPLHWSVREGRKHLLKVLIDNNADVNIQDGNGETPLHRSVTRGDENLANLLLASNANVNIQDYAGETPLHLSVKKGDRNLTRLLIDGNADINIVENDRATPLHLSVRNGDESLVLLLLKIIRDVNAQDLLGHTPLHWAVIKGDENLVSLLLANNADVNIPDKEGFLPLHLSASCKDRNNSNIIDLLVKHGVQTIEILDAEGLTPLQMAVRCYNIQAVKKLVDLGADISKVTADGKDATKFECLKRESAEESEDTVS</sequence>
<feature type="compositionally biased region" description="Low complexity" evidence="4">
    <location>
        <begin position="622"/>
        <end position="631"/>
    </location>
</feature>
<feature type="region of interest" description="Disordered" evidence="4">
    <location>
        <begin position="1"/>
        <end position="20"/>
    </location>
</feature>
<feature type="repeat" description="ANK" evidence="3">
    <location>
        <begin position="1750"/>
        <end position="1782"/>
    </location>
</feature>
<feature type="repeat" description="ANK" evidence="3">
    <location>
        <begin position="1255"/>
        <end position="1287"/>
    </location>
</feature>
<dbReference type="PANTHER" id="PTHR24198">
    <property type="entry name" value="ANKYRIN REPEAT AND PROTEIN KINASE DOMAIN-CONTAINING PROTEIN"/>
    <property type="match status" value="1"/>
</dbReference>
<feature type="repeat" description="ANK" evidence="3">
    <location>
        <begin position="1486"/>
        <end position="1518"/>
    </location>
</feature>
<feature type="compositionally biased region" description="Polar residues" evidence="4">
    <location>
        <begin position="1"/>
        <end position="14"/>
    </location>
</feature>
<feature type="repeat" description="ANK" evidence="3">
    <location>
        <begin position="1321"/>
        <end position="1353"/>
    </location>
</feature>
<comment type="caution">
    <text evidence="5">The sequence shown here is derived from an EMBL/GenBank/DDBJ whole genome shotgun (WGS) entry which is preliminary data.</text>
</comment>
<dbReference type="PROSITE" id="PS50088">
    <property type="entry name" value="ANK_REPEAT"/>
    <property type="match status" value="23"/>
</dbReference>
<dbReference type="Gene3D" id="1.25.40.20">
    <property type="entry name" value="Ankyrin repeat-containing domain"/>
    <property type="match status" value="10"/>
</dbReference>
<feature type="repeat" description="ANK" evidence="3">
    <location>
        <begin position="915"/>
        <end position="947"/>
    </location>
</feature>
<feature type="repeat" description="ANK" evidence="3">
    <location>
        <begin position="1886"/>
        <end position="1918"/>
    </location>
</feature>
<feature type="region of interest" description="Disordered" evidence="4">
    <location>
        <begin position="622"/>
        <end position="653"/>
    </location>
</feature>
<feature type="repeat" description="ANK" evidence="3">
    <location>
        <begin position="1552"/>
        <end position="1584"/>
    </location>
</feature>
<dbReference type="Pfam" id="PF00023">
    <property type="entry name" value="Ank"/>
    <property type="match status" value="5"/>
</dbReference>
<organism evidence="5 6">
    <name type="scientific">Porites lobata</name>
    <dbReference type="NCBI Taxonomy" id="104759"/>
    <lineage>
        <taxon>Eukaryota</taxon>
        <taxon>Metazoa</taxon>
        <taxon>Cnidaria</taxon>
        <taxon>Anthozoa</taxon>
        <taxon>Hexacorallia</taxon>
        <taxon>Scleractinia</taxon>
        <taxon>Fungiina</taxon>
        <taxon>Poritidae</taxon>
        <taxon>Porites</taxon>
    </lineage>
</organism>
<feature type="repeat" description="ANK" evidence="3">
    <location>
        <begin position="1222"/>
        <end position="1254"/>
    </location>
</feature>
<evidence type="ECO:0000256" key="3">
    <source>
        <dbReference type="PROSITE-ProRule" id="PRU00023"/>
    </source>
</evidence>
<feature type="repeat" description="ANK" evidence="3">
    <location>
        <begin position="1618"/>
        <end position="1650"/>
    </location>
</feature>
<dbReference type="Pfam" id="PF20706">
    <property type="entry name" value="GT4-conflict"/>
    <property type="match status" value="1"/>
</dbReference>
<feature type="repeat" description="ANK" evidence="3">
    <location>
        <begin position="1816"/>
        <end position="1848"/>
    </location>
</feature>
<feature type="repeat" description="ANK" evidence="3">
    <location>
        <begin position="1783"/>
        <end position="1815"/>
    </location>
</feature>